<keyword evidence="4 7" id="KW-1133">Transmembrane helix</keyword>
<comment type="caution">
    <text evidence="8">The sequence shown here is derived from an EMBL/GenBank/DDBJ whole genome shotgun (WGS) entry which is preliminary data.</text>
</comment>
<dbReference type="GO" id="GO:0012505">
    <property type="term" value="C:endomembrane system"/>
    <property type="evidence" value="ECO:0007669"/>
    <property type="project" value="UniProtKB-SubCell"/>
</dbReference>
<evidence type="ECO:0000256" key="7">
    <source>
        <dbReference type="SAM" id="Phobius"/>
    </source>
</evidence>
<dbReference type="Proteomes" id="UP000634136">
    <property type="component" value="Unassembled WGS sequence"/>
</dbReference>
<gene>
    <name evidence="8" type="ORF">G2W53_020274</name>
</gene>
<evidence type="ECO:0000256" key="4">
    <source>
        <dbReference type="ARBA" id="ARBA00022989"/>
    </source>
</evidence>
<feature type="transmembrane region" description="Helical" evidence="7">
    <location>
        <begin position="12"/>
        <end position="36"/>
    </location>
</feature>
<evidence type="ECO:0000313" key="9">
    <source>
        <dbReference type="Proteomes" id="UP000634136"/>
    </source>
</evidence>
<feature type="transmembrane region" description="Helical" evidence="7">
    <location>
        <begin position="56"/>
        <end position="81"/>
    </location>
</feature>
<feature type="transmembrane region" description="Helical" evidence="7">
    <location>
        <begin position="102"/>
        <end position="125"/>
    </location>
</feature>
<reference evidence="8" key="1">
    <citation type="submission" date="2020-09" db="EMBL/GenBank/DDBJ databases">
        <title>Genome-Enabled Discovery of Anthraquinone Biosynthesis in Senna tora.</title>
        <authorList>
            <person name="Kang S.-H."/>
            <person name="Pandey R.P."/>
            <person name="Lee C.-M."/>
            <person name="Sim J.-S."/>
            <person name="Jeong J.-T."/>
            <person name="Choi B.-S."/>
            <person name="Jung M."/>
            <person name="Ginzburg D."/>
            <person name="Zhao K."/>
            <person name="Won S.Y."/>
            <person name="Oh T.-J."/>
            <person name="Yu Y."/>
            <person name="Kim N.-H."/>
            <person name="Lee O.R."/>
            <person name="Lee T.-H."/>
            <person name="Bashyal P."/>
            <person name="Kim T.-S."/>
            <person name="Lee W.-H."/>
            <person name="Kawkins C."/>
            <person name="Kim C.-K."/>
            <person name="Kim J.S."/>
            <person name="Ahn B.O."/>
            <person name="Rhee S.Y."/>
            <person name="Sohng J.K."/>
        </authorList>
    </citation>
    <scope>NUCLEOTIDE SEQUENCE</scope>
    <source>
        <tissue evidence="8">Leaf</tissue>
    </source>
</reference>
<dbReference type="PROSITE" id="PS51257">
    <property type="entry name" value="PROKAR_LIPOPROTEIN"/>
    <property type="match status" value="1"/>
</dbReference>
<keyword evidence="9" id="KW-1185">Reference proteome</keyword>
<comment type="similarity">
    <text evidence="6">Belongs to the DESIGUAL family.</text>
</comment>
<accession>A0A834TV78</accession>
<dbReference type="InterPro" id="IPR009606">
    <property type="entry name" value="DEAL/Modifying_wall_lignin1/2"/>
</dbReference>
<comment type="subcellular location">
    <subcellularLocation>
        <location evidence="1">Endomembrane system</location>
        <topology evidence="1">Multi-pass membrane protein</topology>
    </subcellularLocation>
</comment>
<dbReference type="OrthoDB" id="1877293at2759"/>
<evidence type="ECO:0000256" key="1">
    <source>
        <dbReference type="ARBA" id="ARBA00004127"/>
    </source>
</evidence>
<dbReference type="EMBL" id="JAAIUW010000006">
    <property type="protein sequence ID" value="KAF7829110.1"/>
    <property type="molecule type" value="Genomic_DNA"/>
</dbReference>
<feature type="transmembrane region" description="Helical" evidence="7">
    <location>
        <begin position="145"/>
        <end position="171"/>
    </location>
</feature>
<evidence type="ECO:0000313" key="8">
    <source>
        <dbReference type="EMBL" id="KAF7829110.1"/>
    </source>
</evidence>
<dbReference type="Pfam" id="PF06749">
    <property type="entry name" value="DUF1218"/>
    <property type="match status" value="1"/>
</dbReference>
<name>A0A834TV78_9FABA</name>
<sequence>MEIPPPRCKFSGIFLFIIISLFFGLISFISCIVAEIKRNKKGDLRWNGKLCFLPSSQAFEFGIAALVSFFLAQIIGNCIILKNYCSGRKRNVKCKIPAIAKALLLISCRVGFGIAVIMLISATSMSSRQPYGEGWLNGECYLVKGGTYIGSAILILVALASSIIASLLSTANTTQADESRKVHAQMG</sequence>
<keyword evidence="3" id="KW-0732">Signal</keyword>
<proteinExistence type="inferred from homology"/>
<evidence type="ECO:0000256" key="3">
    <source>
        <dbReference type="ARBA" id="ARBA00022729"/>
    </source>
</evidence>
<keyword evidence="5 7" id="KW-0472">Membrane</keyword>
<organism evidence="8 9">
    <name type="scientific">Senna tora</name>
    <dbReference type="NCBI Taxonomy" id="362788"/>
    <lineage>
        <taxon>Eukaryota</taxon>
        <taxon>Viridiplantae</taxon>
        <taxon>Streptophyta</taxon>
        <taxon>Embryophyta</taxon>
        <taxon>Tracheophyta</taxon>
        <taxon>Spermatophyta</taxon>
        <taxon>Magnoliopsida</taxon>
        <taxon>eudicotyledons</taxon>
        <taxon>Gunneridae</taxon>
        <taxon>Pentapetalae</taxon>
        <taxon>rosids</taxon>
        <taxon>fabids</taxon>
        <taxon>Fabales</taxon>
        <taxon>Fabaceae</taxon>
        <taxon>Caesalpinioideae</taxon>
        <taxon>Cassia clade</taxon>
        <taxon>Senna</taxon>
    </lineage>
</organism>
<dbReference type="PANTHER" id="PTHR31769">
    <property type="entry name" value="OS07G0462200 PROTEIN-RELATED"/>
    <property type="match status" value="1"/>
</dbReference>
<keyword evidence="2 7" id="KW-0812">Transmembrane</keyword>
<protein>
    <submittedName>
        <fullName evidence="8">Putative transmembrane protein</fullName>
    </submittedName>
</protein>
<evidence type="ECO:0000256" key="5">
    <source>
        <dbReference type="ARBA" id="ARBA00023136"/>
    </source>
</evidence>
<dbReference type="AlphaFoldDB" id="A0A834TV78"/>
<evidence type="ECO:0000256" key="2">
    <source>
        <dbReference type="ARBA" id="ARBA00022692"/>
    </source>
</evidence>
<dbReference type="InterPro" id="IPR052222">
    <property type="entry name" value="DESIGUAL"/>
</dbReference>
<evidence type="ECO:0000256" key="6">
    <source>
        <dbReference type="ARBA" id="ARBA00029467"/>
    </source>
</evidence>